<sequence length="55" mass="6079">MTQKKQSLILGALTSSAGIFVTKLLGIFYMVPFTALAGEGNLDFILMLMEFTRFC</sequence>
<accession>A0A645FZC2</accession>
<proteinExistence type="predicted"/>
<protein>
    <recommendedName>
        <fullName evidence="2">Polysaccharide biosynthesis protein C-terminal domain-containing protein</fullName>
    </recommendedName>
</protein>
<reference evidence="1" key="1">
    <citation type="submission" date="2019-08" db="EMBL/GenBank/DDBJ databases">
        <authorList>
            <person name="Kucharzyk K."/>
            <person name="Murdoch R.W."/>
            <person name="Higgins S."/>
            <person name="Loffler F."/>
        </authorList>
    </citation>
    <scope>NUCLEOTIDE SEQUENCE</scope>
</reference>
<dbReference type="AlphaFoldDB" id="A0A645FZC2"/>
<comment type="caution">
    <text evidence="1">The sequence shown here is derived from an EMBL/GenBank/DDBJ whole genome shotgun (WGS) entry which is preliminary data.</text>
</comment>
<dbReference type="EMBL" id="VSSQ01064300">
    <property type="protein sequence ID" value="MPN17224.1"/>
    <property type="molecule type" value="Genomic_DNA"/>
</dbReference>
<name>A0A645FZC2_9ZZZZ</name>
<evidence type="ECO:0008006" key="2">
    <source>
        <dbReference type="Google" id="ProtNLM"/>
    </source>
</evidence>
<gene>
    <name evidence="1" type="ORF">SDC9_164574</name>
</gene>
<organism evidence="1">
    <name type="scientific">bioreactor metagenome</name>
    <dbReference type="NCBI Taxonomy" id="1076179"/>
    <lineage>
        <taxon>unclassified sequences</taxon>
        <taxon>metagenomes</taxon>
        <taxon>ecological metagenomes</taxon>
    </lineage>
</organism>
<evidence type="ECO:0000313" key="1">
    <source>
        <dbReference type="EMBL" id="MPN17224.1"/>
    </source>
</evidence>